<dbReference type="EMBL" id="WXYO01000001">
    <property type="protein sequence ID" value="NAS11026.1"/>
    <property type="molecule type" value="Genomic_DNA"/>
</dbReference>
<dbReference type="PRINTS" id="PR01790">
    <property type="entry name" value="SMP30FAMILY"/>
</dbReference>
<proteinExistence type="inferred from homology"/>
<dbReference type="Pfam" id="PF08450">
    <property type="entry name" value="SGL"/>
    <property type="match status" value="1"/>
</dbReference>
<feature type="binding site" evidence="3">
    <location>
        <position position="153"/>
    </location>
    <ligand>
        <name>a divalent metal cation</name>
        <dbReference type="ChEBI" id="CHEBI:60240"/>
    </ligand>
</feature>
<sequence length="298" mass="32990">MASELNHHKASLVFGAEAILGEGPVWDQRNQVLYWVDIEQGTLHAHNPSDNSNQQWHFDEMLGAAVPTDNGNMLLALETGLAVFHFGKSTIDRLGVLENEDAELRFNDGKCDPNGNFWVGTMHKELQAGKGNFYRVTPALNSSLQIPGTTISNGMAWSPDRSTFYYIDTGDYYVRAYDYELSNSSITNERVLFKIPDAYGGPDGMTIDSEGKLWIAHWGGACVRRWDPLSGKVLERIAVNAPHVTSCCFAGPELNMLYITTARSGLTREQLAQFPDSGGLFAFKTGVSGLKTNFFKDH</sequence>
<evidence type="ECO:0000313" key="6">
    <source>
        <dbReference type="Proteomes" id="UP000475249"/>
    </source>
</evidence>
<evidence type="ECO:0000256" key="3">
    <source>
        <dbReference type="PIRSR" id="PIRSR605511-2"/>
    </source>
</evidence>
<feature type="binding site" evidence="3">
    <location>
        <position position="22"/>
    </location>
    <ligand>
        <name>a divalent metal cation</name>
        <dbReference type="ChEBI" id="CHEBI:60240"/>
    </ligand>
</feature>
<dbReference type="GO" id="GO:0005509">
    <property type="term" value="F:calcium ion binding"/>
    <property type="evidence" value="ECO:0007669"/>
    <property type="project" value="TreeGrafter"/>
</dbReference>
<dbReference type="RefSeq" id="WP_161433952.1">
    <property type="nucleotide sequence ID" value="NZ_WXYO01000001.1"/>
</dbReference>
<dbReference type="SUPFAM" id="SSF63829">
    <property type="entry name" value="Calcium-dependent phosphotriesterase"/>
    <property type="match status" value="1"/>
</dbReference>
<feature type="binding site" evidence="3">
    <location>
        <position position="125"/>
    </location>
    <ligand>
        <name>substrate</name>
    </ligand>
</feature>
<feature type="binding site" evidence="3">
    <location>
        <position position="203"/>
    </location>
    <ligand>
        <name>a divalent metal cation</name>
        <dbReference type="ChEBI" id="CHEBI:60240"/>
    </ligand>
</feature>
<evidence type="ECO:0000256" key="2">
    <source>
        <dbReference type="PIRSR" id="PIRSR605511-1"/>
    </source>
</evidence>
<protein>
    <submittedName>
        <fullName evidence="5">SMP-30/gluconolactonase/LRE family protein</fullName>
    </submittedName>
</protein>
<dbReference type="AlphaFoldDB" id="A0A6L9E8I1"/>
<dbReference type="PANTHER" id="PTHR10907">
    <property type="entry name" value="REGUCALCIN"/>
    <property type="match status" value="1"/>
</dbReference>
<organism evidence="5 6">
    <name type="scientific">Poritiphilus flavus</name>
    <dbReference type="NCBI Taxonomy" id="2697053"/>
    <lineage>
        <taxon>Bacteria</taxon>
        <taxon>Pseudomonadati</taxon>
        <taxon>Bacteroidota</taxon>
        <taxon>Flavobacteriia</taxon>
        <taxon>Flavobacteriales</taxon>
        <taxon>Flavobacteriaceae</taxon>
        <taxon>Poritiphilus</taxon>
    </lineage>
</organism>
<dbReference type="PANTHER" id="PTHR10907:SF47">
    <property type="entry name" value="REGUCALCIN"/>
    <property type="match status" value="1"/>
</dbReference>
<dbReference type="GO" id="GO:0004341">
    <property type="term" value="F:gluconolactonase activity"/>
    <property type="evidence" value="ECO:0007669"/>
    <property type="project" value="TreeGrafter"/>
</dbReference>
<evidence type="ECO:0000256" key="1">
    <source>
        <dbReference type="ARBA" id="ARBA00008853"/>
    </source>
</evidence>
<keyword evidence="3" id="KW-0479">Metal-binding</keyword>
<dbReference type="InterPro" id="IPR013658">
    <property type="entry name" value="SGL"/>
</dbReference>
<feature type="binding site" evidence="3">
    <location>
        <position position="105"/>
    </location>
    <ligand>
        <name>substrate</name>
    </ligand>
</feature>
<feature type="binding site" evidence="3">
    <location>
        <position position="107"/>
    </location>
    <ligand>
        <name>substrate</name>
    </ligand>
</feature>
<dbReference type="InterPro" id="IPR005511">
    <property type="entry name" value="SMP-30"/>
</dbReference>
<evidence type="ECO:0000259" key="4">
    <source>
        <dbReference type="Pfam" id="PF08450"/>
    </source>
</evidence>
<dbReference type="GO" id="GO:0019853">
    <property type="term" value="P:L-ascorbic acid biosynthetic process"/>
    <property type="evidence" value="ECO:0007669"/>
    <property type="project" value="TreeGrafter"/>
</dbReference>
<dbReference type="InterPro" id="IPR011042">
    <property type="entry name" value="6-blade_b-propeller_TolB-like"/>
</dbReference>
<comment type="similarity">
    <text evidence="1">Belongs to the SMP-30/CGR1 family.</text>
</comment>
<keyword evidence="3" id="KW-0862">Zinc</keyword>
<feature type="domain" description="SMP-30/Gluconolactonase/LRE-like region" evidence="4">
    <location>
        <begin position="20"/>
        <end position="263"/>
    </location>
</feature>
<name>A0A6L9E8I1_9FLAO</name>
<keyword evidence="6" id="KW-1185">Reference proteome</keyword>
<evidence type="ECO:0000313" key="5">
    <source>
        <dbReference type="EMBL" id="NAS11026.1"/>
    </source>
</evidence>
<comment type="caution">
    <text evidence="5">The sequence shown here is derived from an EMBL/GenBank/DDBJ whole genome shotgun (WGS) entry which is preliminary data.</text>
</comment>
<reference evidence="5 6" key="1">
    <citation type="submission" date="2020-01" db="EMBL/GenBank/DDBJ databases">
        <title>Bacteria diversity of Porities sp.</title>
        <authorList>
            <person name="Wang G."/>
        </authorList>
    </citation>
    <scope>NUCLEOTIDE SEQUENCE [LARGE SCALE GENOMIC DNA]</scope>
    <source>
        <strain evidence="5 6">R33</strain>
    </source>
</reference>
<dbReference type="Proteomes" id="UP000475249">
    <property type="component" value="Unassembled WGS sequence"/>
</dbReference>
<accession>A0A6L9E8I1</accession>
<gene>
    <name evidence="5" type="ORF">GTQ38_03365</name>
</gene>
<comment type="cofactor">
    <cofactor evidence="3">
        <name>Zn(2+)</name>
        <dbReference type="ChEBI" id="CHEBI:29105"/>
    </cofactor>
    <text evidence="3">Binds 1 divalent metal cation per subunit.</text>
</comment>
<feature type="active site" description="Proton donor/acceptor" evidence="2">
    <location>
        <position position="203"/>
    </location>
</feature>
<dbReference type="Gene3D" id="2.120.10.30">
    <property type="entry name" value="TolB, C-terminal domain"/>
    <property type="match status" value="1"/>
</dbReference>